<keyword evidence="2" id="KW-0804">Transcription</keyword>
<dbReference type="PANTHER" id="PTHR31636">
    <property type="entry name" value="OSJNBA0084A10.13 PROTEIN-RELATED"/>
    <property type="match status" value="1"/>
</dbReference>
<dbReference type="Proteomes" id="UP001454036">
    <property type="component" value="Unassembled WGS sequence"/>
</dbReference>
<dbReference type="PROSITE" id="PS50985">
    <property type="entry name" value="GRAS"/>
    <property type="match status" value="1"/>
</dbReference>
<organism evidence="4 5">
    <name type="scientific">Lithospermum erythrorhizon</name>
    <name type="common">Purple gromwell</name>
    <name type="synonym">Lithospermum officinale var. erythrorhizon</name>
    <dbReference type="NCBI Taxonomy" id="34254"/>
    <lineage>
        <taxon>Eukaryota</taxon>
        <taxon>Viridiplantae</taxon>
        <taxon>Streptophyta</taxon>
        <taxon>Embryophyta</taxon>
        <taxon>Tracheophyta</taxon>
        <taxon>Spermatophyta</taxon>
        <taxon>Magnoliopsida</taxon>
        <taxon>eudicotyledons</taxon>
        <taxon>Gunneridae</taxon>
        <taxon>Pentapetalae</taxon>
        <taxon>asterids</taxon>
        <taxon>lamiids</taxon>
        <taxon>Boraginales</taxon>
        <taxon>Boraginaceae</taxon>
        <taxon>Boraginoideae</taxon>
        <taxon>Lithospermeae</taxon>
        <taxon>Lithospermum</taxon>
    </lineage>
</organism>
<reference evidence="4 5" key="1">
    <citation type="submission" date="2024-01" db="EMBL/GenBank/DDBJ databases">
        <title>The complete chloroplast genome sequence of Lithospermum erythrorhizon: insights into the phylogenetic relationship among Boraginaceae species and the maternal lineages of purple gromwells.</title>
        <authorList>
            <person name="Okada T."/>
            <person name="Watanabe K."/>
        </authorList>
    </citation>
    <scope>NUCLEOTIDE SEQUENCE [LARGE SCALE GENOMIC DNA]</scope>
</reference>
<keyword evidence="1" id="KW-0805">Transcription regulation</keyword>
<dbReference type="Pfam" id="PF03514">
    <property type="entry name" value="GRAS"/>
    <property type="match status" value="1"/>
</dbReference>
<evidence type="ECO:0000313" key="4">
    <source>
        <dbReference type="EMBL" id="GAA0153359.1"/>
    </source>
</evidence>
<evidence type="ECO:0000256" key="3">
    <source>
        <dbReference type="PROSITE-ProRule" id="PRU01191"/>
    </source>
</evidence>
<evidence type="ECO:0000256" key="2">
    <source>
        <dbReference type="ARBA" id="ARBA00023163"/>
    </source>
</evidence>
<accession>A0AAV3PNR1</accession>
<dbReference type="AlphaFoldDB" id="A0AAV3PNR1"/>
<evidence type="ECO:0008006" key="6">
    <source>
        <dbReference type="Google" id="ProtNLM"/>
    </source>
</evidence>
<proteinExistence type="inferred from homology"/>
<evidence type="ECO:0000256" key="1">
    <source>
        <dbReference type="ARBA" id="ARBA00023015"/>
    </source>
</evidence>
<dbReference type="EMBL" id="BAABME010033581">
    <property type="protein sequence ID" value="GAA0153359.1"/>
    <property type="molecule type" value="Genomic_DNA"/>
</dbReference>
<protein>
    <recommendedName>
        <fullName evidence="6">DELLA protein</fullName>
    </recommendedName>
</protein>
<comment type="caution">
    <text evidence="3">Lacks conserved residue(s) required for the propagation of feature annotation.</text>
</comment>
<gene>
    <name evidence="4" type="ORF">LIER_43225</name>
</gene>
<name>A0AAV3PNR1_LITER</name>
<feature type="region of interest" description="SAW" evidence="3">
    <location>
        <begin position="16"/>
        <end position="91"/>
    </location>
</feature>
<sequence>MMSEMYLGRQICNVVACEGVERVESHETLTQWRRRMSSAGFNKVHLGSNALKQANMLLALFGGDGYRVEENDGCLMLGWHTRPLIATSAWHLRPSESD</sequence>
<dbReference type="InterPro" id="IPR005202">
    <property type="entry name" value="TF_GRAS"/>
</dbReference>
<keyword evidence="5" id="KW-1185">Reference proteome</keyword>
<comment type="similarity">
    <text evidence="3">Belongs to the GRAS family.</text>
</comment>
<evidence type="ECO:0000313" key="5">
    <source>
        <dbReference type="Proteomes" id="UP001454036"/>
    </source>
</evidence>
<comment type="caution">
    <text evidence="4">The sequence shown here is derived from an EMBL/GenBank/DDBJ whole genome shotgun (WGS) entry which is preliminary data.</text>
</comment>